<reference evidence="1" key="2">
    <citation type="submission" date="2023-01" db="EMBL/GenBank/DDBJ databases">
        <title>Draft genome sequence of Maritalea porphyrae strain NBRC 107169.</title>
        <authorList>
            <person name="Sun Q."/>
            <person name="Mori K."/>
        </authorList>
    </citation>
    <scope>NUCLEOTIDE SEQUENCE</scope>
    <source>
        <strain evidence="1">NBRC 107169</strain>
    </source>
</reference>
<name>A0ABQ5UTJ2_9HYPH</name>
<dbReference type="Proteomes" id="UP001161405">
    <property type="component" value="Unassembled WGS sequence"/>
</dbReference>
<sequence>MRITWFGGRCFRIKFSENDFVFYPKEARADFNAAALVGDAIAVENASHEMFTPLIASPETSNSGRLIDVMDDPERFLSGEGQFVLDAPPDERLVIKDLSAAMRDEVGSWQNGAVVLSVGSFEQCLAQLNDGSLNTARQLIFAVVDPQALDMDRLAAAAGKMRIQLAEIGLAIEL</sequence>
<comment type="caution">
    <text evidence="1">The sequence shown here is derived from an EMBL/GenBank/DDBJ whole genome shotgun (WGS) entry which is preliminary data.</text>
</comment>
<protein>
    <submittedName>
        <fullName evidence="1">Uncharacterized protein</fullName>
    </submittedName>
</protein>
<dbReference type="RefSeq" id="WP_284365643.1">
    <property type="nucleotide sequence ID" value="NZ_BSNI01000002.1"/>
</dbReference>
<keyword evidence="2" id="KW-1185">Reference proteome</keyword>
<evidence type="ECO:0000313" key="1">
    <source>
        <dbReference type="EMBL" id="GLQ18615.1"/>
    </source>
</evidence>
<reference evidence="1" key="1">
    <citation type="journal article" date="2014" name="Int. J. Syst. Evol. Microbiol.">
        <title>Complete genome of a new Firmicutes species belonging to the dominant human colonic microbiota ('Ruminococcus bicirculans') reveals two chromosomes and a selective capacity to utilize plant glucans.</title>
        <authorList>
            <consortium name="NISC Comparative Sequencing Program"/>
            <person name="Wegmann U."/>
            <person name="Louis P."/>
            <person name="Goesmann A."/>
            <person name="Henrissat B."/>
            <person name="Duncan S.H."/>
            <person name="Flint H.J."/>
        </authorList>
    </citation>
    <scope>NUCLEOTIDE SEQUENCE</scope>
    <source>
        <strain evidence="1">NBRC 107169</strain>
    </source>
</reference>
<evidence type="ECO:0000313" key="2">
    <source>
        <dbReference type="Proteomes" id="UP001161405"/>
    </source>
</evidence>
<dbReference type="EMBL" id="BSNI01000002">
    <property type="protein sequence ID" value="GLQ18615.1"/>
    <property type="molecule type" value="Genomic_DNA"/>
</dbReference>
<gene>
    <name evidence="1" type="ORF">GCM10007879_28640</name>
</gene>
<accession>A0ABQ5UTJ2</accession>
<proteinExistence type="predicted"/>
<organism evidence="1 2">
    <name type="scientific">Maritalea porphyrae</name>
    <dbReference type="NCBI Taxonomy" id="880732"/>
    <lineage>
        <taxon>Bacteria</taxon>
        <taxon>Pseudomonadati</taxon>
        <taxon>Pseudomonadota</taxon>
        <taxon>Alphaproteobacteria</taxon>
        <taxon>Hyphomicrobiales</taxon>
        <taxon>Devosiaceae</taxon>
        <taxon>Maritalea</taxon>
    </lineage>
</organism>